<comment type="function">
    <text evidence="10">Catalyzes the NADPH-dependent reduction of ketopantoate into pantoic acid.</text>
</comment>
<dbReference type="UniPathway" id="UPA00028">
    <property type="reaction ID" value="UER00004"/>
</dbReference>
<name>A0A106BWS6_SHEFR</name>
<evidence type="ECO:0000256" key="4">
    <source>
        <dbReference type="ARBA" id="ARBA00019465"/>
    </source>
</evidence>
<evidence type="ECO:0000256" key="5">
    <source>
        <dbReference type="ARBA" id="ARBA00022655"/>
    </source>
</evidence>
<dbReference type="SUPFAM" id="SSF48179">
    <property type="entry name" value="6-phosphogluconate dehydrogenase C-terminal domain-like"/>
    <property type="match status" value="1"/>
</dbReference>
<dbReference type="PANTHER" id="PTHR43765">
    <property type="entry name" value="2-DEHYDROPANTOATE 2-REDUCTASE-RELATED"/>
    <property type="match status" value="1"/>
</dbReference>
<keyword evidence="6 10" id="KW-0521">NADP</keyword>
<dbReference type="Pfam" id="PF02558">
    <property type="entry name" value="ApbA"/>
    <property type="match status" value="1"/>
</dbReference>
<dbReference type="AlphaFoldDB" id="A0A106BWS6"/>
<dbReference type="Proteomes" id="UP000055702">
    <property type="component" value="Unassembled WGS sequence"/>
</dbReference>
<dbReference type="Gene3D" id="3.40.50.720">
    <property type="entry name" value="NAD(P)-binding Rossmann-like Domain"/>
    <property type="match status" value="1"/>
</dbReference>
<sequence length="321" mass="35634">MNIAIFGAGSTGCYLAGQLCISRLQVSLICRPAIKQKIIANNGITLTDYNGLKQTIMPQEIITDITQEPSITGKFDVVFVTLKCHQVSSIANQLKAITHNNSSIIFMQNGLGSFDSIKDSLDHYRLLQGITPFNVLQLPNAVFHKGTEGVFTLQANPHTTAIQSALVNHGFGCDIEADFTPMIYGKLLLNLNNALNAITDLPIKQQLSDYKNRRILAKAMTEWLAVCEAADIQLHQYTKVKPTWLPIILSLPNVLFTVLAKQMLNIDPKARSSMWEDIQTKRKTEIDYINGAVVSTGKKYGIKTPVNQSIVEQIKLLEQQH</sequence>
<proteinExistence type="inferred from homology"/>
<evidence type="ECO:0000259" key="11">
    <source>
        <dbReference type="Pfam" id="PF02558"/>
    </source>
</evidence>
<dbReference type="Gene3D" id="1.10.1040.10">
    <property type="entry name" value="N-(1-d-carboxylethyl)-l-norvaline Dehydrogenase, domain 2"/>
    <property type="match status" value="1"/>
</dbReference>
<organism evidence="13">
    <name type="scientific">Shewanella frigidimarina</name>
    <dbReference type="NCBI Taxonomy" id="56812"/>
    <lineage>
        <taxon>Bacteria</taxon>
        <taxon>Pseudomonadati</taxon>
        <taxon>Pseudomonadota</taxon>
        <taxon>Gammaproteobacteria</taxon>
        <taxon>Alteromonadales</taxon>
        <taxon>Shewanellaceae</taxon>
        <taxon>Shewanella</taxon>
    </lineage>
</organism>
<comment type="similarity">
    <text evidence="2 10">Belongs to the ketopantoate reductase family.</text>
</comment>
<keyword evidence="7 10" id="KW-0560">Oxidoreductase</keyword>
<evidence type="ECO:0000256" key="2">
    <source>
        <dbReference type="ARBA" id="ARBA00007870"/>
    </source>
</evidence>
<dbReference type="EC" id="1.1.1.169" evidence="3 10"/>
<evidence type="ECO:0000313" key="14">
    <source>
        <dbReference type="Proteomes" id="UP000055702"/>
    </source>
</evidence>
<reference evidence="13 14" key="1">
    <citation type="submission" date="2016-01" db="EMBL/GenBank/DDBJ databases">
        <title>Draft genome of the antarctic isolate Shewanella frigidimarina Ag06-30.</title>
        <authorList>
            <person name="Parmeciano Di Noto G."/>
            <person name="Vazquez S."/>
            <person name="Mac Cormack W."/>
            <person name="Iriarte A."/>
            <person name="Quiroga C."/>
        </authorList>
    </citation>
    <scope>NUCLEOTIDE SEQUENCE [LARGE SCALE GENOMIC DNA]</scope>
    <source>
        <strain evidence="13 14">Ag06-30</strain>
    </source>
</reference>
<gene>
    <name evidence="13" type="ORF">AWJ07_11240</name>
</gene>
<evidence type="ECO:0000256" key="6">
    <source>
        <dbReference type="ARBA" id="ARBA00022857"/>
    </source>
</evidence>
<protein>
    <recommendedName>
        <fullName evidence="4 10">2-dehydropantoate 2-reductase</fullName>
        <ecNumber evidence="3 10">1.1.1.169</ecNumber>
    </recommendedName>
    <alternativeName>
        <fullName evidence="8 10">Ketopantoate reductase</fullName>
    </alternativeName>
</protein>
<dbReference type="InterPro" id="IPR013752">
    <property type="entry name" value="KPA_reductase"/>
</dbReference>
<accession>A0A106BWS6</accession>
<dbReference type="GO" id="GO:0015940">
    <property type="term" value="P:pantothenate biosynthetic process"/>
    <property type="evidence" value="ECO:0007669"/>
    <property type="project" value="UniProtKB-UniPathway"/>
</dbReference>
<feature type="domain" description="Ketopantoate reductase C-terminal" evidence="12">
    <location>
        <begin position="179"/>
        <end position="317"/>
    </location>
</feature>
<dbReference type="InterPro" id="IPR013328">
    <property type="entry name" value="6PGD_dom2"/>
</dbReference>
<evidence type="ECO:0000256" key="1">
    <source>
        <dbReference type="ARBA" id="ARBA00004994"/>
    </source>
</evidence>
<evidence type="ECO:0000259" key="12">
    <source>
        <dbReference type="Pfam" id="PF08546"/>
    </source>
</evidence>
<dbReference type="Pfam" id="PF08546">
    <property type="entry name" value="ApbA_C"/>
    <property type="match status" value="1"/>
</dbReference>
<comment type="caution">
    <text evidence="13">The sequence shown here is derived from an EMBL/GenBank/DDBJ whole genome shotgun (WGS) entry which is preliminary data.</text>
</comment>
<dbReference type="GO" id="GO:0008677">
    <property type="term" value="F:2-dehydropantoate 2-reductase activity"/>
    <property type="evidence" value="ECO:0007669"/>
    <property type="project" value="UniProtKB-EC"/>
</dbReference>
<dbReference type="InterPro" id="IPR050838">
    <property type="entry name" value="Ketopantoate_reductase"/>
</dbReference>
<dbReference type="EMBL" id="LRDC01000090">
    <property type="protein sequence ID" value="KVW99868.1"/>
    <property type="molecule type" value="Genomic_DNA"/>
</dbReference>
<evidence type="ECO:0000256" key="3">
    <source>
        <dbReference type="ARBA" id="ARBA00013014"/>
    </source>
</evidence>
<evidence type="ECO:0000313" key="13">
    <source>
        <dbReference type="EMBL" id="KVW99868.1"/>
    </source>
</evidence>
<dbReference type="PANTHER" id="PTHR43765:SF2">
    <property type="entry name" value="2-DEHYDROPANTOATE 2-REDUCTASE"/>
    <property type="match status" value="1"/>
</dbReference>
<keyword evidence="5 10" id="KW-0566">Pantothenate biosynthesis</keyword>
<dbReference type="InterPro" id="IPR003710">
    <property type="entry name" value="ApbA"/>
</dbReference>
<feature type="domain" description="Ketopantoate reductase N-terminal" evidence="11">
    <location>
        <begin position="3"/>
        <end position="155"/>
    </location>
</feature>
<dbReference type="RefSeq" id="WP_059748048.1">
    <property type="nucleotide sequence ID" value="NZ_LRDC01000090.1"/>
</dbReference>
<dbReference type="InterPro" id="IPR036291">
    <property type="entry name" value="NAD(P)-bd_dom_sf"/>
</dbReference>
<evidence type="ECO:0000256" key="7">
    <source>
        <dbReference type="ARBA" id="ARBA00023002"/>
    </source>
</evidence>
<dbReference type="GO" id="GO:0005737">
    <property type="term" value="C:cytoplasm"/>
    <property type="evidence" value="ECO:0007669"/>
    <property type="project" value="TreeGrafter"/>
</dbReference>
<dbReference type="GO" id="GO:0050661">
    <property type="term" value="F:NADP binding"/>
    <property type="evidence" value="ECO:0007669"/>
    <property type="project" value="TreeGrafter"/>
</dbReference>
<dbReference type="NCBIfam" id="TIGR00745">
    <property type="entry name" value="apbA_panE"/>
    <property type="match status" value="1"/>
</dbReference>
<evidence type="ECO:0000256" key="10">
    <source>
        <dbReference type="RuleBase" id="RU362068"/>
    </source>
</evidence>
<dbReference type="InterPro" id="IPR013332">
    <property type="entry name" value="KPR_N"/>
</dbReference>
<comment type="catalytic activity">
    <reaction evidence="9 10">
        <text>(R)-pantoate + NADP(+) = 2-dehydropantoate + NADPH + H(+)</text>
        <dbReference type="Rhea" id="RHEA:16233"/>
        <dbReference type="ChEBI" id="CHEBI:11561"/>
        <dbReference type="ChEBI" id="CHEBI:15378"/>
        <dbReference type="ChEBI" id="CHEBI:15980"/>
        <dbReference type="ChEBI" id="CHEBI:57783"/>
        <dbReference type="ChEBI" id="CHEBI:58349"/>
        <dbReference type="EC" id="1.1.1.169"/>
    </reaction>
</comment>
<dbReference type="InterPro" id="IPR008927">
    <property type="entry name" value="6-PGluconate_DH-like_C_sf"/>
</dbReference>
<dbReference type="SUPFAM" id="SSF51735">
    <property type="entry name" value="NAD(P)-binding Rossmann-fold domains"/>
    <property type="match status" value="1"/>
</dbReference>
<comment type="pathway">
    <text evidence="1 10">Cofactor biosynthesis; (R)-pantothenate biosynthesis; (R)-pantoate from 3-methyl-2-oxobutanoate: step 2/2.</text>
</comment>
<evidence type="ECO:0000256" key="9">
    <source>
        <dbReference type="ARBA" id="ARBA00048793"/>
    </source>
</evidence>
<evidence type="ECO:0000256" key="8">
    <source>
        <dbReference type="ARBA" id="ARBA00032024"/>
    </source>
</evidence>